<dbReference type="RefSeq" id="WP_119516545.1">
    <property type="nucleotide sequence ID" value="NZ_NQYH01000010.1"/>
</dbReference>
<proteinExistence type="predicted"/>
<dbReference type="Proteomes" id="UP000266206">
    <property type="component" value="Unassembled WGS sequence"/>
</dbReference>
<dbReference type="GO" id="GO:0016491">
    <property type="term" value="F:oxidoreductase activity"/>
    <property type="evidence" value="ECO:0007669"/>
    <property type="project" value="InterPro"/>
</dbReference>
<evidence type="ECO:0000259" key="1">
    <source>
        <dbReference type="Pfam" id="PF01593"/>
    </source>
</evidence>
<dbReference type="SUPFAM" id="SSF51905">
    <property type="entry name" value="FAD/NAD(P)-binding domain"/>
    <property type="match status" value="1"/>
</dbReference>
<dbReference type="OrthoDB" id="7849608at2"/>
<dbReference type="PANTHER" id="PTHR42923:SF47">
    <property type="entry name" value="BLR3003 PROTEIN"/>
    <property type="match status" value="1"/>
</dbReference>
<dbReference type="AlphaFoldDB" id="A0A3A1YVX3"/>
<evidence type="ECO:0000313" key="3">
    <source>
        <dbReference type="Proteomes" id="UP000266206"/>
    </source>
</evidence>
<dbReference type="Pfam" id="PF01593">
    <property type="entry name" value="Amino_oxidase"/>
    <property type="match status" value="1"/>
</dbReference>
<dbReference type="NCBIfam" id="TIGR03467">
    <property type="entry name" value="HpnE"/>
    <property type="match status" value="1"/>
</dbReference>
<dbReference type="InterPro" id="IPR036188">
    <property type="entry name" value="FAD/NAD-bd_sf"/>
</dbReference>
<gene>
    <name evidence="2" type="ORF">CJP73_11375</name>
</gene>
<dbReference type="InterPro" id="IPR002937">
    <property type="entry name" value="Amino_oxidase"/>
</dbReference>
<evidence type="ECO:0000313" key="2">
    <source>
        <dbReference type="EMBL" id="RIY40217.1"/>
    </source>
</evidence>
<dbReference type="InterPro" id="IPR017830">
    <property type="entry name" value="SQase_HpnE"/>
</dbReference>
<feature type="domain" description="Amine oxidase" evidence="1">
    <location>
        <begin position="11"/>
        <end position="438"/>
    </location>
</feature>
<name>A0A3A1YVX3_9BURK</name>
<accession>A0A3A1YVX3</accession>
<comment type="caution">
    <text evidence="2">The sequence shown here is derived from an EMBL/GenBank/DDBJ whole genome shotgun (WGS) entry which is preliminary data.</text>
</comment>
<dbReference type="PRINTS" id="PR00419">
    <property type="entry name" value="ADXRDTASE"/>
</dbReference>
<sequence length="446" mass="49191">MNVAVIGAGWAGLSAAHTLKQAGCAVTVYESGHQPGGRARSVQSPNLSNPVDNGQHILLGAYTETLALMQSCGVDATKHLHRESLYFGTPNNTFRLRLPRFPGGRAGMLLGLLGALGLSWQCKYYLTRALYQLERKHWKISPDTPTLSQWLRNQKQTPGACKYFWHPLCLAALNTHPDEADAQIMANVLKDSLGNPDKGATDVLIANDLLASLWPTQVCRSLNLHLSTPIRRMRRSKDGFCLNDRYEHAAVILATPAHRAKKLLADLPECNDGTALHTQLSAFEHRPIATLWIELTRPWESLPVRPMLMLEDDPKRHAYGQWLFNHAHIKGSRNPHLLAMVTSDASALGSLPREKAVRYLLNQLATETDHACPMPTIRGHTLVIEKRATFAATPNLSRPAIQTPWRGLWLAGDWTDTGYPAVLEGAVRSGLAAAKQLLAGQVQSRL</sequence>
<dbReference type="Gene3D" id="3.50.50.60">
    <property type="entry name" value="FAD/NAD(P)-binding domain"/>
    <property type="match status" value="1"/>
</dbReference>
<protein>
    <recommendedName>
        <fullName evidence="1">Amine oxidase domain-containing protein</fullName>
    </recommendedName>
</protein>
<organism evidence="2 3">
    <name type="scientific">Neopusillimonas maritima</name>
    <dbReference type="NCBI Taxonomy" id="2026239"/>
    <lineage>
        <taxon>Bacteria</taxon>
        <taxon>Pseudomonadati</taxon>
        <taxon>Pseudomonadota</taxon>
        <taxon>Betaproteobacteria</taxon>
        <taxon>Burkholderiales</taxon>
        <taxon>Alcaligenaceae</taxon>
        <taxon>Neopusillimonas</taxon>
    </lineage>
</organism>
<dbReference type="PANTHER" id="PTHR42923">
    <property type="entry name" value="PROTOPORPHYRINOGEN OXIDASE"/>
    <property type="match status" value="1"/>
</dbReference>
<reference evidence="2 3" key="1">
    <citation type="submission" date="2017-08" db="EMBL/GenBank/DDBJ databases">
        <title>Pusillimonas indicus sp. nov., a member of the family Alcaligenaceae isolated from surface seawater.</title>
        <authorList>
            <person name="Li J."/>
        </authorList>
    </citation>
    <scope>NUCLEOTIDE SEQUENCE [LARGE SCALE GENOMIC DNA]</scope>
    <source>
        <strain evidence="2 3">L52-1-41</strain>
    </source>
</reference>
<dbReference type="InterPro" id="IPR050464">
    <property type="entry name" value="Zeta_carotene_desat/Oxidored"/>
</dbReference>
<dbReference type="EMBL" id="NQYH01000010">
    <property type="protein sequence ID" value="RIY40217.1"/>
    <property type="molecule type" value="Genomic_DNA"/>
</dbReference>